<dbReference type="InParanoid" id="A0A151ZHY7"/>
<feature type="region of interest" description="Disordered" evidence="2">
    <location>
        <begin position="252"/>
        <end position="279"/>
    </location>
</feature>
<name>A0A151ZHY7_TIELA</name>
<dbReference type="OMA" id="WIHSTEQ"/>
<keyword evidence="5" id="KW-1185">Reference proteome</keyword>
<dbReference type="GO" id="GO:0019901">
    <property type="term" value="F:protein kinase binding"/>
    <property type="evidence" value="ECO:0007669"/>
    <property type="project" value="TreeGrafter"/>
</dbReference>
<feature type="compositionally biased region" description="Gly residues" evidence="2">
    <location>
        <begin position="66"/>
        <end position="76"/>
    </location>
</feature>
<dbReference type="GO" id="GO:0031588">
    <property type="term" value="C:nucleotide-activated protein kinase complex"/>
    <property type="evidence" value="ECO:0007669"/>
    <property type="project" value="TreeGrafter"/>
</dbReference>
<dbReference type="EMBL" id="LODT01000025">
    <property type="protein sequence ID" value="KYQ93611.1"/>
    <property type="molecule type" value="Genomic_DNA"/>
</dbReference>
<gene>
    <name evidence="4" type="ORF">DLAC_04989</name>
</gene>
<keyword evidence="4" id="KW-0378">Hydrolase</keyword>
<evidence type="ECO:0000313" key="5">
    <source>
        <dbReference type="Proteomes" id="UP000076078"/>
    </source>
</evidence>
<dbReference type="SUPFAM" id="SSF160219">
    <property type="entry name" value="AMPKBI-like"/>
    <property type="match status" value="1"/>
</dbReference>
<dbReference type="STRING" id="361077.A0A151ZHY7"/>
<dbReference type="Pfam" id="PF16561">
    <property type="entry name" value="AMPK1_CBM"/>
    <property type="match status" value="1"/>
</dbReference>
<dbReference type="InterPro" id="IPR032640">
    <property type="entry name" value="AMPK1_CBM"/>
</dbReference>
<dbReference type="PANTHER" id="PTHR10343:SF84">
    <property type="entry name" value="5'-AMP-ACTIVATED PROTEIN KINASE SUBUNIT BETA-1"/>
    <property type="match status" value="1"/>
</dbReference>
<sequence>MGITSSTEQQQQQSQQQSQQKQNASNVNDQQQQRYIQQQLQIHQQKQQQQTGGRSIPIQSSTSTIKGGGGGGGGGAVSLNIKQPINSNTYKQPGGTPTSLSGKSSPYGTNTPKLIPQMTSGGQGGAKGRGGPESFNVLMSPPSSPLVGMNMPLSPETPAAVPTVFTWTGGGKEVYISGSFNNWKEKLPLSHSEKDFTLIYNLPPGVHQYKYIVDGKWLHSTEQPVAADIKGNLLNFVEVKSKDTANDLNTFKLSSTPPGSYSKSIPEEEFQKIPPPSLPPHLRRALLNTQPSTEDPTLLPLPHHVMLNHLYSLPRKDKVTILGVTHRYKTKFVTTVLYKPENESTLDQI</sequence>
<dbReference type="GO" id="GO:0007165">
    <property type="term" value="P:signal transduction"/>
    <property type="evidence" value="ECO:0007669"/>
    <property type="project" value="TreeGrafter"/>
</dbReference>
<dbReference type="FunCoup" id="A0A151ZHY7">
    <property type="interactions" value="47"/>
</dbReference>
<feature type="region of interest" description="Disordered" evidence="2">
    <location>
        <begin position="1"/>
        <end position="134"/>
    </location>
</feature>
<evidence type="ECO:0000259" key="3">
    <source>
        <dbReference type="SMART" id="SM01010"/>
    </source>
</evidence>
<feature type="compositionally biased region" description="Low complexity" evidence="2">
    <location>
        <begin position="30"/>
        <end position="50"/>
    </location>
</feature>
<dbReference type="Gene3D" id="6.20.250.60">
    <property type="match status" value="1"/>
</dbReference>
<dbReference type="AlphaFoldDB" id="A0A151ZHY7"/>
<dbReference type="Pfam" id="PF04739">
    <property type="entry name" value="AMPKBI"/>
    <property type="match status" value="1"/>
</dbReference>
<comment type="similarity">
    <text evidence="1">Belongs to the 5'-AMP-activated protein kinase beta subunit family.</text>
</comment>
<dbReference type="InterPro" id="IPR013783">
    <property type="entry name" value="Ig-like_fold"/>
</dbReference>
<comment type="caution">
    <text evidence="4">The sequence shown here is derived from an EMBL/GenBank/DDBJ whole genome shotgun (WGS) entry which is preliminary data.</text>
</comment>
<feature type="compositionally biased region" description="Polar residues" evidence="2">
    <location>
        <begin position="51"/>
        <end position="65"/>
    </location>
</feature>
<accession>A0A151ZHY7</accession>
<feature type="compositionally biased region" description="Low complexity" evidence="2">
    <location>
        <begin position="9"/>
        <end position="22"/>
    </location>
</feature>
<feature type="compositionally biased region" description="Gly residues" evidence="2">
    <location>
        <begin position="121"/>
        <end position="131"/>
    </location>
</feature>
<dbReference type="InterPro" id="IPR006828">
    <property type="entry name" value="ASC_dom"/>
</dbReference>
<evidence type="ECO:0000256" key="2">
    <source>
        <dbReference type="SAM" id="MobiDB-lite"/>
    </source>
</evidence>
<dbReference type="CDD" id="cd02859">
    <property type="entry name" value="E_set_AMPKbeta_like_N"/>
    <property type="match status" value="1"/>
</dbReference>
<dbReference type="GO" id="GO:0016787">
    <property type="term" value="F:hydrolase activity"/>
    <property type="evidence" value="ECO:0007669"/>
    <property type="project" value="UniProtKB-KW"/>
</dbReference>
<dbReference type="Gene3D" id="2.60.40.10">
    <property type="entry name" value="Immunoglobulins"/>
    <property type="match status" value="1"/>
</dbReference>
<dbReference type="OrthoDB" id="531008at2759"/>
<feature type="compositionally biased region" description="Polar residues" evidence="2">
    <location>
        <begin position="252"/>
        <end position="263"/>
    </location>
</feature>
<dbReference type="Proteomes" id="UP000076078">
    <property type="component" value="Unassembled WGS sequence"/>
</dbReference>
<reference evidence="4 5" key="1">
    <citation type="submission" date="2015-12" db="EMBL/GenBank/DDBJ databases">
        <title>Dictyostelia acquired genes for synthesis and detection of signals that induce cell-type specialization by lateral gene transfer from prokaryotes.</title>
        <authorList>
            <person name="Gloeckner G."/>
            <person name="Schaap P."/>
        </authorList>
    </citation>
    <scope>NUCLEOTIDE SEQUENCE [LARGE SCALE GENOMIC DNA]</scope>
    <source>
        <strain evidence="4 5">TK</strain>
    </source>
</reference>
<dbReference type="SUPFAM" id="SSF81296">
    <property type="entry name" value="E set domains"/>
    <property type="match status" value="1"/>
</dbReference>
<dbReference type="InterPro" id="IPR037256">
    <property type="entry name" value="ASC_dom_sf"/>
</dbReference>
<dbReference type="GO" id="GO:0005634">
    <property type="term" value="C:nucleus"/>
    <property type="evidence" value="ECO:0007669"/>
    <property type="project" value="TreeGrafter"/>
</dbReference>
<dbReference type="SMART" id="SM01010">
    <property type="entry name" value="AMPKBI"/>
    <property type="match status" value="1"/>
</dbReference>
<dbReference type="InterPro" id="IPR014756">
    <property type="entry name" value="Ig_E-set"/>
</dbReference>
<proteinExistence type="inferred from homology"/>
<dbReference type="InterPro" id="IPR050827">
    <property type="entry name" value="CRP1_MDG1_kinase"/>
</dbReference>
<protein>
    <submittedName>
        <fullName evidence="4">Putative glycoside hydrolase</fullName>
    </submittedName>
</protein>
<dbReference type="GO" id="GO:0005737">
    <property type="term" value="C:cytoplasm"/>
    <property type="evidence" value="ECO:0007669"/>
    <property type="project" value="TreeGrafter"/>
</dbReference>
<feature type="domain" description="Association with the SNF1 complex (ASC)" evidence="3">
    <location>
        <begin position="254"/>
        <end position="341"/>
    </location>
</feature>
<dbReference type="PANTHER" id="PTHR10343">
    <property type="entry name" value="5'-AMP-ACTIVATED PROTEIN KINASE , BETA SUBUNIT"/>
    <property type="match status" value="1"/>
</dbReference>
<evidence type="ECO:0000256" key="1">
    <source>
        <dbReference type="ARBA" id="ARBA00010926"/>
    </source>
</evidence>
<organism evidence="4 5">
    <name type="scientific">Tieghemostelium lacteum</name>
    <name type="common">Slime mold</name>
    <name type="synonym">Dictyostelium lacteum</name>
    <dbReference type="NCBI Taxonomy" id="361077"/>
    <lineage>
        <taxon>Eukaryota</taxon>
        <taxon>Amoebozoa</taxon>
        <taxon>Evosea</taxon>
        <taxon>Eumycetozoa</taxon>
        <taxon>Dictyostelia</taxon>
        <taxon>Dictyosteliales</taxon>
        <taxon>Raperosteliaceae</taxon>
        <taxon>Tieghemostelium</taxon>
    </lineage>
</organism>
<evidence type="ECO:0000313" key="4">
    <source>
        <dbReference type="EMBL" id="KYQ93611.1"/>
    </source>
</evidence>
<feature type="compositionally biased region" description="Polar residues" evidence="2">
    <location>
        <begin position="80"/>
        <end position="120"/>
    </location>
</feature>